<evidence type="ECO:0000313" key="2">
    <source>
        <dbReference type="Proteomes" id="UP000475117"/>
    </source>
</evidence>
<organism evidence="1 2">
    <name type="scientific">Sulfuriroseicoccus oceanibius</name>
    <dbReference type="NCBI Taxonomy" id="2707525"/>
    <lineage>
        <taxon>Bacteria</taxon>
        <taxon>Pseudomonadati</taxon>
        <taxon>Verrucomicrobiota</taxon>
        <taxon>Verrucomicrobiia</taxon>
        <taxon>Verrucomicrobiales</taxon>
        <taxon>Verrucomicrobiaceae</taxon>
        <taxon>Sulfuriroseicoccus</taxon>
    </lineage>
</organism>
<reference evidence="1 2" key="1">
    <citation type="submission" date="2020-12" db="EMBL/GenBank/DDBJ databases">
        <title>Sulforoseuscoccus oceanibium gen. nov., sp. nov., a representative of the phylum Verrucomicrobia with special cytoplasmic membrane, and proposal of Sulforoseuscoccusaceae fam. nov.</title>
        <authorList>
            <person name="Xi F."/>
        </authorList>
    </citation>
    <scope>NUCLEOTIDE SEQUENCE [LARGE SCALE GENOMIC DNA]</scope>
    <source>
        <strain evidence="1 2">T37</strain>
    </source>
</reference>
<name>A0A6B3L8B7_9BACT</name>
<dbReference type="EMBL" id="CP066776">
    <property type="protein sequence ID" value="QQL43677.1"/>
    <property type="molecule type" value="Genomic_DNA"/>
</dbReference>
<keyword evidence="2" id="KW-1185">Reference proteome</keyword>
<dbReference type="KEGG" id="soa:G3M56_007120"/>
<sequence>MMSDLPLRCPITHTKLTAASGDTLARINLALAAGQLEQVIQVDGVKINGKLEAAWINEAGTHAYPDQQGIPVLVPDAAILLDSHAS</sequence>
<evidence type="ECO:0000313" key="1">
    <source>
        <dbReference type="EMBL" id="QQL43677.1"/>
    </source>
</evidence>
<dbReference type="RefSeq" id="WP_235203297.1">
    <property type="nucleotide sequence ID" value="NZ_CP066776.1"/>
</dbReference>
<gene>
    <name evidence="1" type="ORF">G3M56_007120</name>
</gene>
<proteinExistence type="predicted"/>
<dbReference type="Gene3D" id="2.20.25.10">
    <property type="match status" value="1"/>
</dbReference>
<dbReference type="Proteomes" id="UP000475117">
    <property type="component" value="Chromosome"/>
</dbReference>
<dbReference type="AlphaFoldDB" id="A0A6B3L8B7"/>
<protein>
    <submittedName>
        <fullName evidence="1">Uncharacterized protein</fullName>
    </submittedName>
</protein>
<accession>A0A6B3L8B7</accession>